<dbReference type="EMBL" id="WEGJ01000003">
    <property type="protein sequence ID" value="MQY11478.1"/>
    <property type="molecule type" value="Genomic_DNA"/>
</dbReference>
<organism evidence="1 2">
    <name type="scientific">Streptomyces smaragdinus</name>
    <dbReference type="NCBI Taxonomy" id="2585196"/>
    <lineage>
        <taxon>Bacteria</taxon>
        <taxon>Bacillati</taxon>
        <taxon>Actinomycetota</taxon>
        <taxon>Actinomycetes</taxon>
        <taxon>Kitasatosporales</taxon>
        <taxon>Streptomycetaceae</taxon>
        <taxon>Streptomyces</taxon>
    </lineage>
</organism>
<name>A0A7K0CDC7_9ACTN</name>
<proteinExistence type="predicted"/>
<dbReference type="Proteomes" id="UP000466345">
    <property type="component" value="Unassembled WGS sequence"/>
</dbReference>
<reference evidence="1 2" key="1">
    <citation type="submission" date="2019-10" db="EMBL/GenBank/DDBJ databases">
        <title>Streptomyces smaragdinus sp. nov. and Streptomyces fabii sp. nov., isolated from the gut of fungus growing-termite Macrotermes natalensis.</title>
        <authorList>
            <person name="Schwitalla J."/>
            <person name="Benndorf R."/>
            <person name="Martin K."/>
            <person name="De Beer W."/>
            <person name="Kaster A.-K."/>
            <person name="Vollmers J."/>
            <person name="Poulsen M."/>
            <person name="Beemelmanns C."/>
        </authorList>
    </citation>
    <scope>NUCLEOTIDE SEQUENCE [LARGE SCALE GENOMIC DNA]</scope>
    <source>
        <strain evidence="1 2">RB5</strain>
    </source>
</reference>
<keyword evidence="2" id="KW-1185">Reference proteome</keyword>
<dbReference type="RefSeq" id="WP_153450723.1">
    <property type="nucleotide sequence ID" value="NZ_WEGJ01000003.1"/>
</dbReference>
<evidence type="ECO:0000313" key="1">
    <source>
        <dbReference type="EMBL" id="MQY11478.1"/>
    </source>
</evidence>
<dbReference type="OrthoDB" id="4182701at2"/>
<evidence type="ECO:0000313" key="2">
    <source>
        <dbReference type="Proteomes" id="UP000466345"/>
    </source>
</evidence>
<gene>
    <name evidence="1" type="ORF">SRB5_15970</name>
</gene>
<dbReference type="AlphaFoldDB" id="A0A7K0CDC7"/>
<protein>
    <submittedName>
        <fullName evidence="1">Uncharacterized protein</fullName>
    </submittedName>
</protein>
<sequence length="163" mass="17983">MGHQMYIQTADGQVASGTGNTFYFTHWATLALTVETMARFGMVTELPCPSVPEMSSYGLTVQDLEFPSRTLPDPEIVRRLTEFQSAYQTVLDTAEATPDGIPSYKLVNEVGFLVTTAEISAALASYEGHPDANNAERPGSDPTWRIWVAFLRHARTQGGFRAY</sequence>
<accession>A0A7K0CDC7</accession>
<comment type="caution">
    <text evidence="1">The sequence shown here is derived from an EMBL/GenBank/DDBJ whole genome shotgun (WGS) entry which is preliminary data.</text>
</comment>